<feature type="signal peptide" evidence="4">
    <location>
        <begin position="1"/>
        <end position="23"/>
    </location>
</feature>
<keyword evidence="2 6" id="KW-0378">Hydrolase</keyword>
<dbReference type="InterPro" id="IPR051923">
    <property type="entry name" value="Glycosyl_Hydrolase_39"/>
</dbReference>
<dbReference type="PANTHER" id="PTHR12631:SF10">
    <property type="entry name" value="BETA-XYLOSIDASE-LIKE PROTEIN-RELATED"/>
    <property type="match status" value="1"/>
</dbReference>
<dbReference type="AlphaFoldDB" id="A0A1H3VTA1"/>
<comment type="similarity">
    <text evidence="1">Belongs to the glycosyl hydrolase 39 family.</text>
</comment>
<evidence type="ECO:0000313" key="7">
    <source>
        <dbReference type="Proteomes" id="UP000187280"/>
    </source>
</evidence>
<dbReference type="SUPFAM" id="SSF51445">
    <property type="entry name" value="(Trans)glycosidases"/>
    <property type="match status" value="1"/>
</dbReference>
<organism evidence="6 7">
    <name type="scientific">Lonsdalea quercina</name>
    <dbReference type="NCBI Taxonomy" id="71657"/>
    <lineage>
        <taxon>Bacteria</taxon>
        <taxon>Pseudomonadati</taxon>
        <taxon>Pseudomonadota</taxon>
        <taxon>Gammaproteobacteria</taxon>
        <taxon>Enterobacterales</taxon>
        <taxon>Pectobacteriaceae</taxon>
        <taxon>Lonsdalea</taxon>
    </lineage>
</organism>
<evidence type="ECO:0000256" key="1">
    <source>
        <dbReference type="ARBA" id="ARBA00008875"/>
    </source>
</evidence>
<dbReference type="EMBL" id="FNQS01000001">
    <property type="protein sequence ID" value="SDZ78017.1"/>
    <property type="molecule type" value="Genomic_DNA"/>
</dbReference>
<accession>A0A1H3VTA1</accession>
<feature type="chain" id="PRO_5010544647" evidence="4">
    <location>
        <begin position="24"/>
        <end position="526"/>
    </location>
</feature>
<evidence type="ECO:0000256" key="3">
    <source>
        <dbReference type="ARBA" id="ARBA00023295"/>
    </source>
</evidence>
<keyword evidence="4" id="KW-0732">Signal</keyword>
<dbReference type="STRING" id="71657.SAMN02982996_00177"/>
<dbReference type="InterPro" id="IPR049166">
    <property type="entry name" value="GH39_cat"/>
</dbReference>
<evidence type="ECO:0000256" key="2">
    <source>
        <dbReference type="ARBA" id="ARBA00022801"/>
    </source>
</evidence>
<evidence type="ECO:0000313" key="6">
    <source>
        <dbReference type="EMBL" id="SDZ78017.1"/>
    </source>
</evidence>
<dbReference type="InterPro" id="IPR017853">
    <property type="entry name" value="GH"/>
</dbReference>
<name>A0A1H3VTA1_9GAMM</name>
<dbReference type="eggNOG" id="COG3664">
    <property type="taxonomic scope" value="Bacteria"/>
</dbReference>
<protein>
    <submittedName>
        <fullName evidence="6">Glycosyl hydrolases family 39</fullName>
    </submittedName>
</protein>
<proteinExistence type="inferred from homology"/>
<dbReference type="GO" id="GO:0004553">
    <property type="term" value="F:hydrolase activity, hydrolyzing O-glycosyl compounds"/>
    <property type="evidence" value="ECO:0007669"/>
    <property type="project" value="TreeGrafter"/>
</dbReference>
<keyword evidence="7" id="KW-1185">Reference proteome</keyword>
<evidence type="ECO:0000259" key="5">
    <source>
        <dbReference type="Pfam" id="PF01229"/>
    </source>
</evidence>
<dbReference type="PANTHER" id="PTHR12631">
    <property type="entry name" value="ALPHA-L-IDURONIDASE"/>
    <property type="match status" value="1"/>
</dbReference>
<evidence type="ECO:0000256" key="4">
    <source>
        <dbReference type="SAM" id="SignalP"/>
    </source>
</evidence>
<dbReference type="Gene3D" id="3.20.20.80">
    <property type="entry name" value="Glycosidases"/>
    <property type="match status" value="1"/>
</dbReference>
<sequence>MQNLKKTSVSLYLLSSLASTSFAAQSAGKNEQDYFSDNNQYIYSDLTPKHFTLQGLPDDGAVVEAYQYDDLGNLLAIPFFKKVLKNSDNGGEISPTVDITFPALGLYKINVIDGNDKKLDERNVALIPPVGPLNDAVGVNTHFGQGRWEANKAMPLIKAAGIGWIRDEIPWSTVEKSQARFAYPGYMDNYIRLASQLELKPLVVLDYANERVYPGPIAGNAEHFANYAKNTVSRYRETVKHWEVWNEPRPQTFGTKDWEGYTAFLKQVYTAVKGVDKDSTVIACGGGGFGGGAGGDCAGGIFKYGGKAYMDAFSIHPYMSPFNPDVGYPAKNSPFTPMGGRVNVGSVSRLMENHIKLEKRPASRFPPVYVTEIGWPSTTIPYANGEAIQAAFLLRTLIQAQRLNIIRSTFWYDFVNDGADGTNKEHNFGLLYQDYTPKPAYSAMAVMNHMLTGMRFKNAVVDAPDVKVYRFSNGSKDLLVGWTVGVDKKAVPLNGGKKVQTDWQGNQTDIDGNTWMLGPIPRYLSE</sequence>
<reference evidence="6 7" key="1">
    <citation type="submission" date="2016-10" db="EMBL/GenBank/DDBJ databases">
        <authorList>
            <person name="de Groot N.N."/>
        </authorList>
    </citation>
    <scope>NUCLEOTIDE SEQUENCE [LARGE SCALE GENOMIC DNA]</scope>
    <source>
        <strain evidence="6 7">ATCC 29281</strain>
    </source>
</reference>
<feature type="domain" description="Glycosyl hydrolases family 39 N-terminal catalytic" evidence="5">
    <location>
        <begin position="227"/>
        <end position="451"/>
    </location>
</feature>
<dbReference type="Pfam" id="PF01229">
    <property type="entry name" value="Glyco_hydro_39"/>
    <property type="match status" value="1"/>
</dbReference>
<dbReference type="Proteomes" id="UP000187280">
    <property type="component" value="Unassembled WGS sequence"/>
</dbReference>
<keyword evidence="3" id="KW-0326">Glycosidase</keyword>
<gene>
    <name evidence="6" type="ORF">SAMN02982996_00177</name>
</gene>